<dbReference type="InterPro" id="IPR017850">
    <property type="entry name" value="Alkaline_phosphatase_core_sf"/>
</dbReference>
<organism evidence="1 2">
    <name type="scientific">candidate division MSBL1 archaeon SCGC-AAA259I14</name>
    <dbReference type="NCBI Taxonomy" id="1698268"/>
    <lineage>
        <taxon>Archaea</taxon>
        <taxon>Methanobacteriati</taxon>
        <taxon>Methanobacteriota</taxon>
        <taxon>candidate division MSBL1</taxon>
    </lineage>
</organism>
<accession>A0A133URH5</accession>
<dbReference type="EMBL" id="LHXS01000043">
    <property type="protein sequence ID" value="KXA96783.1"/>
    <property type="molecule type" value="Genomic_DNA"/>
</dbReference>
<dbReference type="Proteomes" id="UP000070414">
    <property type="component" value="Unassembled WGS sequence"/>
</dbReference>
<keyword evidence="2" id="KW-1185">Reference proteome</keyword>
<protein>
    <recommendedName>
        <fullName evidence="3">Sulfatase N-terminal domain-containing protein</fullName>
    </recommendedName>
</protein>
<evidence type="ECO:0000313" key="2">
    <source>
        <dbReference type="Proteomes" id="UP000070414"/>
    </source>
</evidence>
<dbReference type="AlphaFoldDB" id="A0A133URH5"/>
<feature type="non-terminal residue" evidence="1">
    <location>
        <position position="1"/>
    </location>
</feature>
<dbReference type="Gene3D" id="3.40.720.10">
    <property type="entry name" value="Alkaline Phosphatase, subunit A"/>
    <property type="match status" value="1"/>
</dbReference>
<evidence type="ECO:0000313" key="1">
    <source>
        <dbReference type="EMBL" id="KXA96783.1"/>
    </source>
</evidence>
<proteinExistence type="predicted"/>
<comment type="caution">
    <text evidence="1">The sequence shown here is derived from an EMBL/GenBank/DDBJ whole genome shotgun (WGS) entry which is preliminary data.</text>
</comment>
<evidence type="ECO:0008006" key="3">
    <source>
        <dbReference type="Google" id="ProtNLM"/>
    </source>
</evidence>
<gene>
    <name evidence="1" type="ORF">AKJ38_02635</name>
</gene>
<sequence length="248" mass="28592">LFTKKISLKGDLKKVISSGSTTSEWLKRTFVGKKFSDTVYVSSNPYINSRGVEVIEGIDLTNTFFKIIDVWDIEWNRKYKTVVPSKVSKNSQLIKRMYPEKKLIIHFMQPHEPYLTIKPHTNSIDREVKRREKSRNKIVNKIRKLLREVGTVVLGHKNVRKIGTALGLIPLNEIETIAKKYGTKTVKKAYKENLRIVLKEVVTLSNKLEGNNVITSDHGEFLGEDNYFGHPRNCSDPISRIVPWLELK</sequence>
<reference evidence="1 2" key="1">
    <citation type="journal article" date="2016" name="Sci. Rep.">
        <title>Metabolic traits of an uncultured archaeal lineage -MSBL1- from brine pools of the Red Sea.</title>
        <authorList>
            <person name="Mwirichia R."/>
            <person name="Alam I."/>
            <person name="Rashid M."/>
            <person name="Vinu M."/>
            <person name="Ba-Alawi W."/>
            <person name="Anthony Kamau A."/>
            <person name="Kamanda Ngugi D."/>
            <person name="Goker M."/>
            <person name="Klenk H.P."/>
            <person name="Bajic V."/>
            <person name="Stingl U."/>
        </authorList>
    </citation>
    <scope>NUCLEOTIDE SEQUENCE [LARGE SCALE GENOMIC DNA]</scope>
    <source>
        <strain evidence="1">SCGC-AAA259I14</strain>
    </source>
</reference>
<name>A0A133URH5_9EURY</name>